<feature type="domain" description="AAA+ ATPase" evidence="10">
    <location>
        <begin position="359"/>
        <end position="510"/>
    </location>
</feature>
<evidence type="ECO:0000256" key="1">
    <source>
        <dbReference type="ARBA" id="ARBA00004123"/>
    </source>
</evidence>
<evidence type="ECO:0000256" key="2">
    <source>
        <dbReference type="ARBA" id="ARBA00022705"/>
    </source>
</evidence>
<evidence type="ECO:0000256" key="9">
    <source>
        <dbReference type="SAM" id="MobiDB-lite"/>
    </source>
</evidence>
<feature type="region of interest" description="Disordered" evidence="9">
    <location>
        <begin position="186"/>
        <end position="210"/>
    </location>
</feature>
<dbReference type="InterPro" id="IPR003959">
    <property type="entry name" value="ATPase_AAA_core"/>
</dbReference>
<dbReference type="InterPro" id="IPR003593">
    <property type="entry name" value="AAA+_ATPase"/>
</dbReference>
<keyword evidence="5" id="KW-0238">DNA-binding</keyword>
<accession>A0A8H4VMI5</accession>
<dbReference type="GO" id="GO:0003677">
    <property type="term" value="F:DNA binding"/>
    <property type="evidence" value="ECO:0007669"/>
    <property type="project" value="UniProtKB-KW"/>
</dbReference>
<evidence type="ECO:0000256" key="6">
    <source>
        <dbReference type="ARBA" id="ARBA00023242"/>
    </source>
</evidence>
<dbReference type="InterPro" id="IPR053016">
    <property type="entry name" value="CTF18-RFC_complex"/>
</dbReference>
<keyword evidence="12" id="KW-1185">Reference proteome</keyword>
<dbReference type="GO" id="GO:0005524">
    <property type="term" value="F:ATP binding"/>
    <property type="evidence" value="ECO:0007669"/>
    <property type="project" value="UniProtKB-KW"/>
</dbReference>
<organism evidence="11 12">
    <name type="scientific">Agrocybe pediades</name>
    <dbReference type="NCBI Taxonomy" id="84607"/>
    <lineage>
        <taxon>Eukaryota</taxon>
        <taxon>Fungi</taxon>
        <taxon>Dikarya</taxon>
        <taxon>Basidiomycota</taxon>
        <taxon>Agaricomycotina</taxon>
        <taxon>Agaricomycetes</taxon>
        <taxon>Agaricomycetidae</taxon>
        <taxon>Agaricales</taxon>
        <taxon>Agaricineae</taxon>
        <taxon>Strophariaceae</taxon>
        <taxon>Agrocybe</taxon>
    </lineage>
</organism>
<sequence>MSFFSHTGLLSLSTTKPTNDTPELVPDFTSNELLNVNQQMETNGEAPITQTSEHSPNGLAFVSNGLLNTTSATSAASTIDSPASCTRRVPQDSLDVPGTAESFTSNGLLSSAGKSTVDGEGTAVGESLDALSMSSGFSLCKASYDPRFIPDTPPSLFVSNGLLSGTGTLSASASLSETLVPTASSSSGFRSMTRASTAPDEDVAPLPPSSIQIPRASVRATTFDRQTIYLRRKPKLISMNRNPASVYSSRAIGNLLDVPVHRLMDQLSSRTAESLLRCDVPSRQALSHDPEQIVAEDMLWVDRYRPKKFTDLLGNERVARDAMTWIKQWDWCVFGKKKGIKRNRDEDENVDPDEFRRPREKVLLLSGPPGLGKTTLAHVLARQAGYEVMEINASDARSGSIVDDRIKPALESGSAIGSTKPVLLVIDEIDGATGAGDNANTFIHKLVQLIQVKPQNKHYTSRGKDKQRKRPILRPIICICNDHNASSLAKLRPHAYQIRFNRPADVHIVKRLKEICLIEDMKADSRALSTLVSVAKGDLRGCLNTLQFIKTRKEDVTESIIRKATSGMKEEDATAHSVLHNLFTPLSKKRIKELGLSDEEEARYVGRLSREIDSTGRESTIATGCFGHYTTLRRHDANLSRQEKAMDWLTTFDLFSSAMYSDGEFALHQYLPYTLVPFYPLFSERGGERVERNQADWEHMLLTKSNEEIFKSFSRCLQNATIRYGGDFRHLVSTPILQTEFAPYINRIISPPLRPVNSQVVRPHEKALMRRLVDIMSSLELRFVQEKADDGQLTYRLDPPIDVFVTYDGKRAADITVSRYAVRQLVSAEIDARLFARDTEYVEKGKRGKHSDFFGKSSSKGENLENEDGGDAASNANKRTKVLDTRDIADKPPTDFFGRPLSVATSPMTKTAARKNVDKKYRVQYRFLEGNSAAVRRPVKVSMFL</sequence>
<comment type="caution">
    <text evidence="11">The sequence shown here is derived from an EMBL/GenBank/DDBJ whole genome shotgun (WGS) entry which is preliminary data.</text>
</comment>
<keyword evidence="2" id="KW-0235">DNA replication</keyword>
<dbReference type="InterPro" id="IPR047854">
    <property type="entry name" value="RFC_lid"/>
</dbReference>
<feature type="compositionally biased region" description="Polar residues" evidence="9">
    <location>
        <begin position="186"/>
        <end position="196"/>
    </location>
</feature>
<gene>
    <name evidence="11" type="ORF">D9613_002676</name>
</gene>
<evidence type="ECO:0000256" key="5">
    <source>
        <dbReference type="ARBA" id="ARBA00023125"/>
    </source>
</evidence>
<keyword evidence="6" id="KW-0539">Nucleus</keyword>
<proteinExistence type="inferred from homology"/>
<dbReference type="GO" id="GO:0016887">
    <property type="term" value="F:ATP hydrolysis activity"/>
    <property type="evidence" value="ECO:0007669"/>
    <property type="project" value="InterPro"/>
</dbReference>
<keyword evidence="3" id="KW-0547">Nucleotide-binding</keyword>
<dbReference type="Proteomes" id="UP000521872">
    <property type="component" value="Unassembled WGS sequence"/>
</dbReference>
<dbReference type="InterPro" id="IPR027417">
    <property type="entry name" value="P-loop_NTPase"/>
</dbReference>
<evidence type="ECO:0000256" key="3">
    <source>
        <dbReference type="ARBA" id="ARBA00022741"/>
    </source>
</evidence>
<evidence type="ECO:0000256" key="7">
    <source>
        <dbReference type="ARBA" id="ARBA00023306"/>
    </source>
</evidence>
<evidence type="ECO:0000256" key="8">
    <source>
        <dbReference type="ARBA" id="ARBA00043975"/>
    </source>
</evidence>
<feature type="region of interest" description="Disordered" evidence="9">
    <location>
        <begin position="852"/>
        <end position="880"/>
    </location>
</feature>
<dbReference type="CDD" id="cd00009">
    <property type="entry name" value="AAA"/>
    <property type="match status" value="1"/>
</dbReference>
<dbReference type="GO" id="GO:0005634">
    <property type="term" value="C:nucleus"/>
    <property type="evidence" value="ECO:0007669"/>
    <property type="project" value="UniProtKB-SubCell"/>
</dbReference>
<dbReference type="Gene3D" id="1.10.8.60">
    <property type="match status" value="1"/>
</dbReference>
<reference evidence="11 12" key="1">
    <citation type="submission" date="2019-12" db="EMBL/GenBank/DDBJ databases">
        <authorList>
            <person name="Floudas D."/>
            <person name="Bentzer J."/>
            <person name="Ahren D."/>
            <person name="Johansson T."/>
            <person name="Persson P."/>
            <person name="Tunlid A."/>
        </authorList>
    </citation>
    <scope>NUCLEOTIDE SEQUENCE [LARGE SCALE GENOMIC DNA]</scope>
    <source>
        <strain evidence="11 12">CBS 102.39</strain>
    </source>
</reference>
<evidence type="ECO:0000313" key="11">
    <source>
        <dbReference type="EMBL" id="KAF4615403.1"/>
    </source>
</evidence>
<dbReference type="PANTHER" id="PTHR46765:SF1">
    <property type="entry name" value="P-LOOP CONTAINING NUCLEOSIDE TRIPHOSPHATE HYDROLASES SUPERFAMILY PROTEIN"/>
    <property type="match status" value="1"/>
</dbReference>
<dbReference type="Pfam" id="PF00004">
    <property type="entry name" value="AAA"/>
    <property type="match status" value="1"/>
</dbReference>
<comment type="similarity">
    <text evidence="8">Belongs to the activator 1 small subunits family. CTF18 subfamily.</text>
</comment>
<dbReference type="Gene3D" id="3.40.50.300">
    <property type="entry name" value="P-loop containing nucleotide triphosphate hydrolases"/>
    <property type="match status" value="1"/>
</dbReference>
<dbReference type="SUPFAM" id="SSF52540">
    <property type="entry name" value="P-loop containing nucleoside triphosphate hydrolases"/>
    <property type="match status" value="1"/>
</dbReference>
<keyword evidence="7" id="KW-0131">Cell cycle</keyword>
<dbReference type="PANTHER" id="PTHR46765">
    <property type="entry name" value="P-LOOP CONTAINING NUCLEOSIDE TRIPHOSPHATE HYDROLASES SUPERFAMILY PROTEIN"/>
    <property type="match status" value="1"/>
</dbReference>
<evidence type="ECO:0000259" key="10">
    <source>
        <dbReference type="SMART" id="SM00382"/>
    </source>
</evidence>
<dbReference type="SMART" id="SM00382">
    <property type="entry name" value="AAA"/>
    <property type="match status" value="1"/>
</dbReference>
<comment type="subcellular location">
    <subcellularLocation>
        <location evidence="1">Nucleus</location>
    </subcellularLocation>
</comment>
<keyword evidence="4" id="KW-0067">ATP-binding</keyword>
<evidence type="ECO:0000313" key="12">
    <source>
        <dbReference type="Proteomes" id="UP000521872"/>
    </source>
</evidence>
<dbReference type="EMBL" id="JAACJL010000044">
    <property type="protein sequence ID" value="KAF4615403.1"/>
    <property type="molecule type" value="Genomic_DNA"/>
</dbReference>
<evidence type="ECO:0000256" key="4">
    <source>
        <dbReference type="ARBA" id="ARBA00022840"/>
    </source>
</evidence>
<dbReference type="CDD" id="cd18140">
    <property type="entry name" value="HLD_clamp_RFC"/>
    <property type="match status" value="1"/>
</dbReference>
<dbReference type="AlphaFoldDB" id="A0A8H4VMI5"/>
<protein>
    <recommendedName>
        <fullName evidence="10">AAA+ ATPase domain-containing protein</fullName>
    </recommendedName>
</protein>
<name>A0A8H4VMI5_9AGAR</name>
<dbReference type="GO" id="GO:0006260">
    <property type="term" value="P:DNA replication"/>
    <property type="evidence" value="ECO:0007669"/>
    <property type="project" value="UniProtKB-KW"/>
</dbReference>